<evidence type="ECO:0000313" key="3">
    <source>
        <dbReference type="Proteomes" id="UP000642144"/>
    </source>
</evidence>
<evidence type="ECO:0000313" key="2">
    <source>
        <dbReference type="EMBL" id="MYN27302.1"/>
    </source>
</evidence>
<comment type="caution">
    <text evidence="2">The sequence shown here is derived from an EMBL/GenBank/DDBJ whole genome shotgun (WGS) entry which is preliminary data.</text>
</comment>
<sequence>MKKVCFVLFLFATGAASYSVAQVTSDPKAACYKRCMDEIGEKPQCEYICYNKK</sequence>
<proteinExistence type="predicted"/>
<name>A0ABW9W014_9BURK</name>
<dbReference type="EMBL" id="WWCT01000009">
    <property type="protein sequence ID" value="MYN27302.1"/>
    <property type="molecule type" value="Genomic_DNA"/>
</dbReference>
<dbReference type="RefSeq" id="WP_161055272.1">
    <property type="nucleotide sequence ID" value="NZ_WWCT01000009.1"/>
</dbReference>
<feature type="signal peptide" evidence="1">
    <location>
        <begin position="1"/>
        <end position="21"/>
    </location>
</feature>
<keyword evidence="3" id="KW-1185">Reference proteome</keyword>
<evidence type="ECO:0000256" key="1">
    <source>
        <dbReference type="SAM" id="SignalP"/>
    </source>
</evidence>
<accession>A0ABW9W014</accession>
<feature type="chain" id="PRO_5046993183" evidence="1">
    <location>
        <begin position="22"/>
        <end position="53"/>
    </location>
</feature>
<dbReference type="Proteomes" id="UP000642144">
    <property type="component" value="Unassembled WGS sequence"/>
</dbReference>
<keyword evidence="1" id="KW-0732">Signal</keyword>
<organism evidence="2 3">
    <name type="scientific">Duganella levis</name>
    <dbReference type="NCBI Taxonomy" id="2692169"/>
    <lineage>
        <taxon>Bacteria</taxon>
        <taxon>Pseudomonadati</taxon>
        <taxon>Pseudomonadota</taxon>
        <taxon>Betaproteobacteria</taxon>
        <taxon>Burkholderiales</taxon>
        <taxon>Oxalobacteraceae</taxon>
        <taxon>Telluria group</taxon>
        <taxon>Duganella</taxon>
    </lineage>
</organism>
<reference evidence="2 3" key="1">
    <citation type="submission" date="2019-12" db="EMBL/GenBank/DDBJ databases">
        <title>Novel species isolated from a subtropical stream in China.</title>
        <authorList>
            <person name="Lu H."/>
        </authorList>
    </citation>
    <scope>NUCLEOTIDE SEQUENCE [LARGE SCALE GENOMIC DNA]</scope>
    <source>
        <strain evidence="2 3">CY42W</strain>
    </source>
</reference>
<protein>
    <submittedName>
        <fullName evidence="2">Uncharacterized protein</fullName>
    </submittedName>
</protein>
<gene>
    <name evidence="2" type="ORF">GTP69_12865</name>
</gene>